<keyword evidence="1" id="KW-0812">Transmembrane</keyword>
<reference evidence="2" key="1">
    <citation type="submission" date="2023-03" db="EMBL/GenBank/DDBJ databases">
        <authorList>
            <person name="Steffen K."/>
            <person name="Cardenas P."/>
        </authorList>
    </citation>
    <scope>NUCLEOTIDE SEQUENCE</scope>
</reference>
<evidence type="ECO:0000256" key="1">
    <source>
        <dbReference type="SAM" id="Phobius"/>
    </source>
</evidence>
<organism evidence="2 3">
    <name type="scientific">Geodia barretti</name>
    <name type="common">Barrett's horny sponge</name>
    <dbReference type="NCBI Taxonomy" id="519541"/>
    <lineage>
        <taxon>Eukaryota</taxon>
        <taxon>Metazoa</taxon>
        <taxon>Porifera</taxon>
        <taxon>Demospongiae</taxon>
        <taxon>Heteroscleromorpha</taxon>
        <taxon>Tetractinellida</taxon>
        <taxon>Astrophorina</taxon>
        <taxon>Geodiidae</taxon>
        <taxon>Geodia</taxon>
    </lineage>
</organism>
<proteinExistence type="predicted"/>
<sequence length="82" mass="8970">MASLQKLVRLVGPRPLVRMAAPSRGSHADLRSNAVYFRGILREDRATLFAFLAFLGIASSTAYLVYDTQVNHSEGIGGYSKI</sequence>
<protein>
    <submittedName>
        <fullName evidence="2">Uncharacterized protein</fullName>
    </submittedName>
</protein>
<name>A0AA35W492_GEOBA</name>
<dbReference type="AlphaFoldDB" id="A0AA35W492"/>
<dbReference type="EMBL" id="CASHTH010000732">
    <property type="protein sequence ID" value="CAI8006879.1"/>
    <property type="molecule type" value="Genomic_DNA"/>
</dbReference>
<dbReference type="Proteomes" id="UP001174909">
    <property type="component" value="Unassembled WGS sequence"/>
</dbReference>
<accession>A0AA35W492</accession>
<gene>
    <name evidence="2" type="ORF">GBAR_LOCUS4949</name>
</gene>
<evidence type="ECO:0000313" key="3">
    <source>
        <dbReference type="Proteomes" id="UP001174909"/>
    </source>
</evidence>
<keyword evidence="1" id="KW-1133">Transmembrane helix</keyword>
<comment type="caution">
    <text evidence="2">The sequence shown here is derived from an EMBL/GenBank/DDBJ whole genome shotgun (WGS) entry which is preliminary data.</text>
</comment>
<keyword evidence="1" id="KW-0472">Membrane</keyword>
<keyword evidence="3" id="KW-1185">Reference proteome</keyword>
<feature type="transmembrane region" description="Helical" evidence="1">
    <location>
        <begin position="46"/>
        <end position="66"/>
    </location>
</feature>
<evidence type="ECO:0000313" key="2">
    <source>
        <dbReference type="EMBL" id="CAI8006879.1"/>
    </source>
</evidence>